<dbReference type="KEGG" id="vrm:44547418_01063"/>
<dbReference type="Gene3D" id="3.90.550.10">
    <property type="entry name" value="Spore Coat Polysaccharide Biosynthesis Protein SpsA, Chain A"/>
    <property type="match status" value="1"/>
</dbReference>
<dbReference type="Proteomes" id="UP000214973">
    <property type="component" value="Chromosome 1"/>
</dbReference>
<reference evidence="5 6" key="1">
    <citation type="submission" date="2017-06" db="EMBL/GenBank/DDBJ databases">
        <authorList>
            <consortium name="Pathogen Informatics"/>
        </authorList>
    </citation>
    <scope>NUCLEOTIDE SEQUENCE [LARGE SCALE GENOMIC DNA]</scope>
    <source>
        <strain evidence="5 6">NCTC12018</strain>
    </source>
</reference>
<comment type="similarity">
    <text evidence="1">Belongs to the glycosyltransferase 2 family.</text>
</comment>
<proteinExistence type="inferred from homology"/>
<feature type="transmembrane region" description="Helical" evidence="4">
    <location>
        <begin position="12"/>
        <end position="32"/>
    </location>
</feature>
<feature type="transmembrane region" description="Helical" evidence="4">
    <location>
        <begin position="329"/>
        <end position="355"/>
    </location>
</feature>
<evidence type="ECO:0000313" key="6">
    <source>
        <dbReference type="Proteomes" id="UP000214973"/>
    </source>
</evidence>
<dbReference type="GO" id="GO:0016757">
    <property type="term" value="F:glycosyltransferase activity"/>
    <property type="evidence" value="ECO:0007669"/>
    <property type="project" value="UniProtKB-KW"/>
</dbReference>
<keyword evidence="4" id="KW-0472">Membrane</keyword>
<feature type="transmembrane region" description="Helical" evidence="4">
    <location>
        <begin position="367"/>
        <end position="386"/>
    </location>
</feature>
<organism evidence="5 6">
    <name type="scientific">Veillonella rodentium</name>
    <dbReference type="NCBI Taxonomy" id="248315"/>
    <lineage>
        <taxon>Bacteria</taxon>
        <taxon>Bacillati</taxon>
        <taxon>Bacillota</taxon>
        <taxon>Negativicutes</taxon>
        <taxon>Veillonellales</taxon>
        <taxon>Veillonellaceae</taxon>
        <taxon>Veillonella</taxon>
    </lineage>
</organism>
<accession>A0A239Z5F9</accession>
<evidence type="ECO:0000256" key="2">
    <source>
        <dbReference type="ARBA" id="ARBA00022676"/>
    </source>
</evidence>
<keyword evidence="6" id="KW-1185">Reference proteome</keyword>
<evidence type="ECO:0000256" key="4">
    <source>
        <dbReference type="SAM" id="Phobius"/>
    </source>
</evidence>
<keyword evidence="4" id="KW-1133">Transmembrane helix</keyword>
<sequence>MNYLLDLLLIPMQVIIVIYTIYYFVLAVIGMWRSRVHKNYTPKNSFAIVVCAHNEEAVVGELVKNLRSLDYPDELYDIFVVADNCTDKTAEVAEAAGANVHVRVNRDEVGKGYAMGWMFDRVEKMDTHYDAFLVFDADNLVHPQFMLEMNDHLEKGESVIQGYLNSKNPTDSWVAGTFSIAFWMVNHMWHLAKYRVGLSTALGGTGMCIRTSVIREYGWDCNSLTEDMEFSMKLLTHGVRTCWAHDAIVYDEKVTTMMASCRQRLRWAQGQFDCAGRYIPKLFAIGIKTGNLMILDGIFQVSQPYFLLVTTIYLVLSYINAYIPIYTNILYQILPMSVWTIIGVGQYLFPLVVLLKIKVPPKIWFYYLLYPLFVYSWIPVNILGFFRRHNKVWSHTQHTRAVGLYDVKLTRMGDMNKKCSK</sequence>
<dbReference type="PANTHER" id="PTHR43630:SF1">
    <property type="entry name" value="POLY-BETA-1,6-N-ACETYL-D-GLUCOSAMINE SYNTHASE"/>
    <property type="match status" value="1"/>
</dbReference>
<keyword evidence="4" id="KW-0812">Transmembrane</keyword>
<dbReference type="EMBL" id="LT906470">
    <property type="protein sequence ID" value="SNV66539.1"/>
    <property type="molecule type" value="Genomic_DNA"/>
</dbReference>
<feature type="transmembrane region" description="Helical" evidence="4">
    <location>
        <begin position="305"/>
        <end position="323"/>
    </location>
</feature>
<dbReference type="InterPro" id="IPR029044">
    <property type="entry name" value="Nucleotide-diphossugar_trans"/>
</dbReference>
<protein>
    <submittedName>
        <fullName evidence="5">Poly-beta-1,6-N-acetyl-D-glucosamine synthase</fullName>
        <ecNumber evidence="5">2.4.1.-</ecNumber>
    </submittedName>
</protein>
<dbReference type="AlphaFoldDB" id="A0A239Z5F9"/>
<dbReference type="SUPFAM" id="SSF53448">
    <property type="entry name" value="Nucleotide-diphospho-sugar transferases"/>
    <property type="match status" value="1"/>
</dbReference>
<dbReference type="CDD" id="cd06438">
    <property type="entry name" value="EpsO_like"/>
    <property type="match status" value="1"/>
</dbReference>
<dbReference type="RefSeq" id="WP_095066015.1">
    <property type="nucleotide sequence ID" value="NZ_LT906470.1"/>
</dbReference>
<dbReference type="Pfam" id="PF13641">
    <property type="entry name" value="Glyco_tranf_2_3"/>
    <property type="match status" value="1"/>
</dbReference>
<keyword evidence="2 5" id="KW-0328">Glycosyltransferase</keyword>
<gene>
    <name evidence="5" type="primary">icaA</name>
    <name evidence="5" type="ORF">SAMEA44547418_01063</name>
</gene>
<evidence type="ECO:0000256" key="1">
    <source>
        <dbReference type="ARBA" id="ARBA00006739"/>
    </source>
</evidence>
<evidence type="ECO:0000256" key="3">
    <source>
        <dbReference type="ARBA" id="ARBA00022679"/>
    </source>
</evidence>
<dbReference type="EC" id="2.4.1.-" evidence="5"/>
<evidence type="ECO:0000313" key="5">
    <source>
        <dbReference type="EMBL" id="SNV66539.1"/>
    </source>
</evidence>
<keyword evidence="3 5" id="KW-0808">Transferase</keyword>
<name>A0A239Z5F9_9FIRM</name>
<dbReference type="PANTHER" id="PTHR43630">
    <property type="entry name" value="POLY-BETA-1,6-N-ACETYL-D-GLUCOSAMINE SYNTHASE"/>
    <property type="match status" value="1"/>
</dbReference>